<organism evidence="3 4">
    <name type="scientific">Athelia psychrophila</name>
    <dbReference type="NCBI Taxonomy" id="1759441"/>
    <lineage>
        <taxon>Eukaryota</taxon>
        <taxon>Fungi</taxon>
        <taxon>Dikarya</taxon>
        <taxon>Basidiomycota</taxon>
        <taxon>Agaricomycotina</taxon>
        <taxon>Agaricomycetes</taxon>
        <taxon>Agaricomycetidae</taxon>
        <taxon>Atheliales</taxon>
        <taxon>Atheliaceae</taxon>
        <taxon>Athelia</taxon>
    </lineage>
</organism>
<accession>A0A166U0P3</accession>
<name>A0A166U0P3_9AGAM</name>
<dbReference type="STRING" id="436010.A0A166U0P3"/>
<keyword evidence="4" id="KW-1185">Reference proteome</keyword>
<proteinExistence type="predicted"/>
<feature type="region of interest" description="Disordered" evidence="1">
    <location>
        <begin position="162"/>
        <end position="204"/>
    </location>
</feature>
<dbReference type="Proteomes" id="UP000076532">
    <property type="component" value="Unassembled WGS sequence"/>
</dbReference>
<evidence type="ECO:0000256" key="2">
    <source>
        <dbReference type="SAM" id="SignalP"/>
    </source>
</evidence>
<dbReference type="AlphaFoldDB" id="A0A166U0P3"/>
<dbReference type="OrthoDB" id="3267335at2759"/>
<feature type="compositionally biased region" description="Polar residues" evidence="1">
    <location>
        <begin position="162"/>
        <end position="172"/>
    </location>
</feature>
<feature type="chain" id="PRO_5007880298" description="Lytic polysaccharide monooxygenase" evidence="2">
    <location>
        <begin position="24"/>
        <end position="227"/>
    </location>
</feature>
<protein>
    <recommendedName>
        <fullName evidence="5">Lytic polysaccharide monooxygenase</fullName>
    </recommendedName>
</protein>
<dbReference type="EMBL" id="KV417490">
    <property type="protein sequence ID" value="KZP31192.1"/>
    <property type="molecule type" value="Genomic_DNA"/>
</dbReference>
<evidence type="ECO:0000313" key="4">
    <source>
        <dbReference type="Proteomes" id="UP000076532"/>
    </source>
</evidence>
<evidence type="ECO:0008006" key="5">
    <source>
        <dbReference type="Google" id="ProtNLM"/>
    </source>
</evidence>
<feature type="signal peptide" evidence="2">
    <location>
        <begin position="1"/>
        <end position="23"/>
    </location>
</feature>
<reference evidence="3 4" key="1">
    <citation type="journal article" date="2016" name="Mol. Biol. Evol.">
        <title>Comparative Genomics of Early-Diverging Mushroom-Forming Fungi Provides Insights into the Origins of Lignocellulose Decay Capabilities.</title>
        <authorList>
            <person name="Nagy L.G."/>
            <person name="Riley R."/>
            <person name="Tritt A."/>
            <person name="Adam C."/>
            <person name="Daum C."/>
            <person name="Floudas D."/>
            <person name="Sun H."/>
            <person name="Yadav J.S."/>
            <person name="Pangilinan J."/>
            <person name="Larsson K.H."/>
            <person name="Matsuura K."/>
            <person name="Barry K."/>
            <person name="Labutti K."/>
            <person name="Kuo R."/>
            <person name="Ohm R.A."/>
            <person name="Bhattacharya S.S."/>
            <person name="Shirouzu T."/>
            <person name="Yoshinaga Y."/>
            <person name="Martin F.M."/>
            <person name="Grigoriev I.V."/>
            <person name="Hibbett D.S."/>
        </authorList>
    </citation>
    <scope>NUCLEOTIDE SEQUENCE [LARGE SCALE GENOMIC DNA]</scope>
    <source>
        <strain evidence="3 4">CBS 109695</strain>
    </source>
</reference>
<evidence type="ECO:0000313" key="3">
    <source>
        <dbReference type="EMBL" id="KZP31192.1"/>
    </source>
</evidence>
<gene>
    <name evidence="3" type="ORF">FIBSPDRAFT_925905</name>
</gene>
<keyword evidence="2" id="KW-0732">Signal</keyword>
<sequence>MSSFVFLNPVALFIFFFLGQAIAQTSVNGQLYTDGLSIVDAPAALSTYTAGGVMSIAIDVSGDGKLPMSAVTPGNNAATGYDNLNLYLVSVQTNLNISVTNNTDILTQESGSTVKHINWNVPSCITPGVYNLTVYEGSHINNQGYYTITPISLQINNPDQSGQCTGGINTLDSQPQPSSPSPQSPWIQNSTSTGSGTTTTNAASHDNNISMMGLLLMGAIVTSAIAY</sequence>
<feature type="compositionally biased region" description="Low complexity" evidence="1">
    <location>
        <begin position="189"/>
        <end position="204"/>
    </location>
</feature>
<evidence type="ECO:0000256" key="1">
    <source>
        <dbReference type="SAM" id="MobiDB-lite"/>
    </source>
</evidence>